<dbReference type="PANTHER" id="PTHR24171">
    <property type="entry name" value="ANKYRIN REPEAT DOMAIN-CONTAINING PROTEIN 39-RELATED"/>
    <property type="match status" value="1"/>
</dbReference>
<dbReference type="SMART" id="SM00248">
    <property type="entry name" value="ANK"/>
    <property type="match status" value="1"/>
</dbReference>
<dbReference type="VEuPathDB" id="TrichDB:TRFO_28558"/>
<reference evidence="4" key="1">
    <citation type="submission" date="2016-10" db="EMBL/GenBank/DDBJ databases">
        <authorList>
            <person name="Benchimol M."/>
            <person name="Almeida L.G."/>
            <person name="Vasconcelos A.T."/>
            <person name="Perreira-Neves A."/>
            <person name="Rosa I.A."/>
            <person name="Tasca T."/>
            <person name="Bogo M.R."/>
            <person name="de Souza W."/>
        </authorList>
    </citation>
    <scope>NUCLEOTIDE SEQUENCE [LARGE SCALE GENOMIC DNA]</scope>
    <source>
        <strain evidence="4">K</strain>
    </source>
</reference>
<dbReference type="PROSITE" id="PS50297">
    <property type="entry name" value="ANK_REP_REGION"/>
    <property type="match status" value="1"/>
</dbReference>
<dbReference type="EMBL" id="MLAK01000808">
    <property type="protein sequence ID" value="OHT04018.1"/>
    <property type="molecule type" value="Genomic_DNA"/>
</dbReference>
<gene>
    <name evidence="4" type="ORF">TRFO_28558</name>
</gene>
<dbReference type="OrthoDB" id="194358at2759"/>
<feature type="repeat" description="ANK" evidence="3">
    <location>
        <begin position="27"/>
        <end position="59"/>
    </location>
</feature>
<comment type="caution">
    <text evidence="4">The sequence shown here is derived from an EMBL/GenBank/DDBJ whole genome shotgun (WGS) entry which is preliminary data.</text>
</comment>
<dbReference type="InterPro" id="IPR002110">
    <property type="entry name" value="Ankyrin_rpt"/>
</dbReference>
<accession>A0A1J4JZ97</accession>
<proteinExistence type="predicted"/>
<sequence length="65" mass="6972">MAANIGDVSKCDLLLQNNANMNAADDTGETPLHWATTSQRLDCVEYLLGKGANTDLRDLVGVYSS</sequence>
<dbReference type="GeneID" id="94840952"/>
<dbReference type="Gene3D" id="1.25.40.20">
    <property type="entry name" value="Ankyrin repeat-containing domain"/>
    <property type="match status" value="1"/>
</dbReference>
<keyword evidence="5" id="KW-1185">Reference proteome</keyword>
<dbReference type="RefSeq" id="XP_068357154.1">
    <property type="nucleotide sequence ID" value="XM_068506248.1"/>
</dbReference>
<keyword evidence="1" id="KW-0677">Repeat</keyword>
<organism evidence="4 5">
    <name type="scientific">Tritrichomonas foetus</name>
    <dbReference type="NCBI Taxonomy" id="1144522"/>
    <lineage>
        <taxon>Eukaryota</taxon>
        <taxon>Metamonada</taxon>
        <taxon>Parabasalia</taxon>
        <taxon>Tritrichomonadida</taxon>
        <taxon>Tritrichomonadidae</taxon>
        <taxon>Tritrichomonas</taxon>
    </lineage>
</organism>
<dbReference type="PROSITE" id="PS50088">
    <property type="entry name" value="ANK_REPEAT"/>
    <property type="match status" value="1"/>
</dbReference>
<dbReference type="SUPFAM" id="SSF48403">
    <property type="entry name" value="Ankyrin repeat"/>
    <property type="match status" value="1"/>
</dbReference>
<evidence type="ECO:0000256" key="3">
    <source>
        <dbReference type="PROSITE-ProRule" id="PRU00023"/>
    </source>
</evidence>
<evidence type="ECO:0000256" key="2">
    <source>
        <dbReference type="ARBA" id="ARBA00023043"/>
    </source>
</evidence>
<dbReference type="Pfam" id="PF12796">
    <property type="entry name" value="Ank_2"/>
    <property type="match status" value="1"/>
</dbReference>
<evidence type="ECO:0000256" key="1">
    <source>
        <dbReference type="ARBA" id="ARBA00022737"/>
    </source>
</evidence>
<evidence type="ECO:0000313" key="5">
    <source>
        <dbReference type="Proteomes" id="UP000179807"/>
    </source>
</evidence>
<dbReference type="AlphaFoldDB" id="A0A1J4JZ97"/>
<protein>
    <submittedName>
        <fullName evidence="4">Uncharacterized protein</fullName>
    </submittedName>
</protein>
<evidence type="ECO:0000313" key="4">
    <source>
        <dbReference type="EMBL" id="OHT04018.1"/>
    </source>
</evidence>
<keyword evidence="2 3" id="KW-0040">ANK repeat</keyword>
<name>A0A1J4JZ97_9EUKA</name>
<dbReference type="Proteomes" id="UP000179807">
    <property type="component" value="Unassembled WGS sequence"/>
</dbReference>
<dbReference type="InterPro" id="IPR036770">
    <property type="entry name" value="Ankyrin_rpt-contain_sf"/>
</dbReference>